<keyword evidence="2" id="KW-1185">Reference proteome</keyword>
<protein>
    <submittedName>
        <fullName evidence="1">Uncharacterized protein</fullName>
    </submittedName>
</protein>
<evidence type="ECO:0000313" key="2">
    <source>
        <dbReference type="Proteomes" id="UP000007485"/>
    </source>
</evidence>
<proteinExistence type="predicted"/>
<dbReference type="AlphaFoldDB" id="F0QXF9"/>
<gene>
    <name evidence="1" type="ordered locus">VMUT_0990</name>
</gene>
<name>F0QXF9_VULM7</name>
<organism evidence="1 2">
    <name type="scientific">Vulcanisaeta moutnovskia (strain 768-28)</name>
    <dbReference type="NCBI Taxonomy" id="985053"/>
    <lineage>
        <taxon>Archaea</taxon>
        <taxon>Thermoproteota</taxon>
        <taxon>Thermoprotei</taxon>
        <taxon>Thermoproteales</taxon>
        <taxon>Thermoproteaceae</taxon>
        <taxon>Vulcanisaeta</taxon>
    </lineage>
</organism>
<dbReference type="HOGENOM" id="CLU_041632_0_0_2"/>
<accession>F0QXF9</accession>
<sequence>MGEVKNNPSSTAPGTAGGVGGYAQAEWGPAKPRICWGMEVKDSQRLKCGEEVSDPRIVNEVAKLISEFIRRVERYRSVLLSDEITPFSYAISALSDWLKVVVVEVDTVIMELKAVEHEVGKNMLKLAEEAREKWFKIYRSELEELIEKLRKGEAVIIITGDPFNESRSFIAHLYTRYLAIEIERIAKSPDNITIEISLSDLGGIDVVMPKLFSDNILEAMRYGLLLTDGSIVKGYPAMNTNQLWQVIAWILVWSGIVHIYINGININNNISIKWHLRAISHRDKIKNKDEVVKLVLKLNNDEFLIFLLFALLGDGHFDIKNKMIKLDIGVSKYELWVDIIKKIKSYGFKEYDSRNKKTYIIWTYKAIELTRKMLSSSTIKAMIESLSILPDAEKLRRLIALTNIKIKPRGSLSIEIDNIKMSIHVRDEGYIEIRILRKNYEDARAIQERLNSAGYKAKLRKNGKSFEVCIDIDEIKKHPELIAKVCETLRRIHEETINENNAVKAWKVAKAIMRLNCRNPT</sequence>
<dbReference type="Proteomes" id="UP000007485">
    <property type="component" value="Chromosome"/>
</dbReference>
<dbReference type="KEGG" id="vmo:VMUT_0990"/>
<dbReference type="STRING" id="985053.VMUT_0990"/>
<evidence type="ECO:0000313" key="1">
    <source>
        <dbReference type="EMBL" id="ADY01198.1"/>
    </source>
</evidence>
<dbReference type="eggNOG" id="arCOG02173">
    <property type="taxonomic scope" value="Archaea"/>
</dbReference>
<dbReference type="EMBL" id="CP002529">
    <property type="protein sequence ID" value="ADY01198.1"/>
    <property type="molecule type" value="Genomic_DNA"/>
</dbReference>
<reference evidence="1 2" key="1">
    <citation type="journal article" date="2011" name="J. Bacteriol.">
        <title>Complete genome sequence of 'Vulcanisaeta moutnovskia' strain 768-28, a novel member of the hyperthermophilic crenarchaeal genus vulcanisaeta.</title>
        <authorList>
            <person name="Gumerov V.M."/>
            <person name="Mardanov A.V."/>
            <person name="Beletsky A.V."/>
            <person name="Prokofeva M.I."/>
            <person name="Bonch-Osmolovskaya E.A."/>
            <person name="Ravin N.V."/>
            <person name="Skryabin K.G."/>
        </authorList>
    </citation>
    <scope>NUCLEOTIDE SEQUENCE [LARGE SCALE GENOMIC DNA]</scope>
    <source>
        <strain evidence="1 2">768-28</strain>
    </source>
</reference>